<evidence type="ECO:0000313" key="7">
    <source>
        <dbReference type="EMBL" id="GAA4425816.1"/>
    </source>
</evidence>
<dbReference type="SUPFAM" id="SSF46785">
    <property type="entry name" value="Winged helix' DNA-binding domain"/>
    <property type="match status" value="1"/>
</dbReference>
<dbReference type="Pfam" id="PF00126">
    <property type="entry name" value="HTH_1"/>
    <property type="match status" value="1"/>
</dbReference>
<dbReference type="InterPro" id="IPR036390">
    <property type="entry name" value="WH_DNA-bd_sf"/>
</dbReference>
<dbReference type="EMBL" id="BAABGN010000011">
    <property type="protein sequence ID" value="GAA4425816.1"/>
    <property type="molecule type" value="Genomic_DNA"/>
</dbReference>
<dbReference type="InterPro" id="IPR000847">
    <property type="entry name" value="LysR_HTH_N"/>
</dbReference>
<keyword evidence="8" id="KW-1185">Reference proteome</keyword>
<reference evidence="8" key="1">
    <citation type="journal article" date="2019" name="Int. J. Syst. Evol. Microbiol.">
        <title>The Global Catalogue of Microorganisms (GCM) 10K type strain sequencing project: providing services to taxonomists for standard genome sequencing and annotation.</title>
        <authorList>
            <consortium name="The Broad Institute Genomics Platform"/>
            <consortium name="The Broad Institute Genome Sequencing Center for Infectious Disease"/>
            <person name="Wu L."/>
            <person name="Ma J."/>
        </authorList>
    </citation>
    <scope>NUCLEOTIDE SEQUENCE [LARGE SCALE GENOMIC DNA]</scope>
    <source>
        <strain evidence="8">JCM 17810</strain>
    </source>
</reference>
<dbReference type="PANTHER" id="PTHR30346">
    <property type="entry name" value="TRANSCRIPTIONAL DUAL REGULATOR HCAR-RELATED"/>
    <property type="match status" value="1"/>
</dbReference>
<name>A0ABP8LBD5_9MICO</name>
<feature type="region of interest" description="Disordered" evidence="5">
    <location>
        <begin position="280"/>
        <end position="301"/>
    </location>
</feature>
<dbReference type="Gene3D" id="1.10.10.10">
    <property type="entry name" value="Winged helix-like DNA-binding domain superfamily/Winged helix DNA-binding domain"/>
    <property type="match status" value="1"/>
</dbReference>
<dbReference type="InterPro" id="IPR005119">
    <property type="entry name" value="LysR_subst-bd"/>
</dbReference>
<dbReference type="PANTHER" id="PTHR30346:SF29">
    <property type="entry name" value="LYSR SUBSTRATE-BINDING"/>
    <property type="match status" value="1"/>
</dbReference>
<comment type="caution">
    <text evidence="7">The sequence shown here is derived from an EMBL/GenBank/DDBJ whole genome shotgun (WGS) entry which is preliminary data.</text>
</comment>
<feature type="domain" description="HTH lysR-type" evidence="6">
    <location>
        <begin position="1"/>
        <end position="41"/>
    </location>
</feature>
<evidence type="ECO:0000259" key="6">
    <source>
        <dbReference type="PROSITE" id="PS50931"/>
    </source>
</evidence>
<dbReference type="InterPro" id="IPR036388">
    <property type="entry name" value="WH-like_DNA-bd_sf"/>
</dbReference>
<evidence type="ECO:0000256" key="4">
    <source>
        <dbReference type="ARBA" id="ARBA00023163"/>
    </source>
</evidence>
<sequence length="301" mass="32141">MTAAATALHLTPSAVSQQIAQLGREVGVTLLRHEGRHVRLTPAAHVLLEHGEVLRTQWERAKADLAAHAAGLGGTLRLCGVSSAVAALAAPAVTRLQRTHPRLQTRITEEESADCYQLLLTDEADIAMVLPTPDAPSTVDPRFEQQPLLDDPLDLLVPRGHRLAEEGYAELAAAAGEPWIVKKHNNDTYALLTVACAAAGFTPRVTHEVKEWYAVSALVGEGLGVCLLPRMVPVPSTHRVVRVPLHGEPVPSRRLIACVRRGSAGHPVVAAGLSALHRVAAADEEPPRPPSARPSARTPRP</sequence>
<evidence type="ECO:0000256" key="5">
    <source>
        <dbReference type="SAM" id="MobiDB-lite"/>
    </source>
</evidence>
<dbReference type="SUPFAM" id="SSF53850">
    <property type="entry name" value="Periplasmic binding protein-like II"/>
    <property type="match status" value="1"/>
</dbReference>
<evidence type="ECO:0000256" key="3">
    <source>
        <dbReference type="ARBA" id="ARBA00023125"/>
    </source>
</evidence>
<proteinExistence type="inferred from homology"/>
<organism evidence="7 8">
    <name type="scientific">Georgenia halophila</name>
    <dbReference type="NCBI Taxonomy" id="620889"/>
    <lineage>
        <taxon>Bacteria</taxon>
        <taxon>Bacillati</taxon>
        <taxon>Actinomycetota</taxon>
        <taxon>Actinomycetes</taxon>
        <taxon>Micrococcales</taxon>
        <taxon>Bogoriellaceae</taxon>
        <taxon>Georgenia</taxon>
    </lineage>
</organism>
<dbReference type="PROSITE" id="PS50931">
    <property type="entry name" value="HTH_LYSR"/>
    <property type="match status" value="1"/>
</dbReference>
<keyword evidence="2" id="KW-0805">Transcription regulation</keyword>
<evidence type="ECO:0000256" key="2">
    <source>
        <dbReference type="ARBA" id="ARBA00023015"/>
    </source>
</evidence>
<keyword evidence="4" id="KW-0804">Transcription</keyword>
<gene>
    <name evidence="7" type="ORF">GCM10023169_23840</name>
</gene>
<accession>A0ABP8LBD5</accession>
<evidence type="ECO:0000256" key="1">
    <source>
        <dbReference type="ARBA" id="ARBA00009437"/>
    </source>
</evidence>
<evidence type="ECO:0000313" key="8">
    <source>
        <dbReference type="Proteomes" id="UP001500622"/>
    </source>
</evidence>
<dbReference type="Pfam" id="PF03466">
    <property type="entry name" value="LysR_substrate"/>
    <property type="match status" value="1"/>
</dbReference>
<protein>
    <submittedName>
        <fullName evidence="7">LysR family transcriptional regulator</fullName>
    </submittedName>
</protein>
<comment type="similarity">
    <text evidence="1">Belongs to the LysR transcriptional regulatory family.</text>
</comment>
<dbReference type="Proteomes" id="UP001500622">
    <property type="component" value="Unassembled WGS sequence"/>
</dbReference>
<dbReference type="Gene3D" id="3.40.190.10">
    <property type="entry name" value="Periplasmic binding protein-like II"/>
    <property type="match status" value="2"/>
</dbReference>
<keyword evidence="3" id="KW-0238">DNA-binding</keyword>